<reference evidence="2" key="1">
    <citation type="journal article" date="2019" name="Int. J. Syst. Evol. Microbiol.">
        <title>The Global Catalogue of Microorganisms (GCM) 10K type strain sequencing project: providing services to taxonomists for standard genome sequencing and annotation.</title>
        <authorList>
            <consortium name="The Broad Institute Genomics Platform"/>
            <consortium name="The Broad Institute Genome Sequencing Center for Infectious Disease"/>
            <person name="Wu L."/>
            <person name="Ma J."/>
        </authorList>
    </citation>
    <scope>NUCLEOTIDE SEQUENCE [LARGE SCALE GENOMIC DNA]</scope>
    <source>
        <strain evidence="2">ZS-35-S2</strain>
    </source>
</reference>
<dbReference type="Proteomes" id="UP001596203">
    <property type="component" value="Unassembled WGS sequence"/>
</dbReference>
<comment type="caution">
    <text evidence="1">The sequence shown here is derived from an EMBL/GenBank/DDBJ whole genome shotgun (WGS) entry which is preliminary data.</text>
</comment>
<protein>
    <submittedName>
        <fullName evidence="1">Uncharacterized protein</fullName>
    </submittedName>
</protein>
<name>A0ABW1JZQ1_9ACTN</name>
<accession>A0ABW1JZQ1</accession>
<dbReference type="EMBL" id="JBHSPR010000001">
    <property type="protein sequence ID" value="MFC6014655.1"/>
    <property type="molecule type" value="Genomic_DNA"/>
</dbReference>
<organism evidence="1 2">
    <name type="scientific">Plantactinospora solaniradicis</name>
    <dbReference type="NCBI Taxonomy" id="1723736"/>
    <lineage>
        <taxon>Bacteria</taxon>
        <taxon>Bacillati</taxon>
        <taxon>Actinomycetota</taxon>
        <taxon>Actinomycetes</taxon>
        <taxon>Micromonosporales</taxon>
        <taxon>Micromonosporaceae</taxon>
        <taxon>Plantactinospora</taxon>
    </lineage>
</organism>
<evidence type="ECO:0000313" key="2">
    <source>
        <dbReference type="Proteomes" id="UP001596203"/>
    </source>
</evidence>
<dbReference type="RefSeq" id="WP_377416035.1">
    <property type="nucleotide sequence ID" value="NZ_JBHSPR010000001.1"/>
</dbReference>
<gene>
    <name evidence="1" type="ORF">ACFP2T_00390</name>
</gene>
<proteinExistence type="predicted"/>
<keyword evidence="2" id="KW-1185">Reference proteome</keyword>
<sequence length="193" mass="22125">MASIGEHLDNMVVTVASPDQRIQARVSNYHDIEITFAPGAFDRYDEEHLSHQLGRLGVTTWVAYHRARSEAYRLSQGLSSDELAAAERPTDDPHRRRYEEELNNIEGEGVSPGGAVRIRTWGLMQWNVDVQPGSIQRLGEAAFLGELHSAMKSLLSDREMKIITLKSEYFDIGIPRQWRDLMTELRARNRHRR</sequence>
<evidence type="ECO:0000313" key="1">
    <source>
        <dbReference type="EMBL" id="MFC6014655.1"/>
    </source>
</evidence>